<dbReference type="AlphaFoldDB" id="A0A6J4DJC0"/>
<dbReference type="InterPro" id="IPR053172">
    <property type="entry name" value="Tn903_transposase"/>
</dbReference>
<feature type="domain" description="Transposase DDE" evidence="1">
    <location>
        <begin position="252"/>
        <end position="363"/>
    </location>
</feature>
<dbReference type="PANTHER" id="PTHR34631:SF3">
    <property type="entry name" value="ISSOD12 TRANSPOSASE TNPA_ISSOD12"/>
    <property type="match status" value="1"/>
</dbReference>
<name>A0A6J4DJC0_KLEPN</name>
<protein>
    <recommendedName>
        <fullName evidence="1">Transposase DDE domain-containing protein</fullName>
    </recommendedName>
</protein>
<evidence type="ECO:0000259" key="1">
    <source>
        <dbReference type="Pfam" id="PF13737"/>
    </source>
</evidence>
<keyword evidence="2" id="KW-0614">Plasmid</keyword>
<dbReference type="Pfam" id="PF13737">
    <property type="entry name" value="DDE_Tnp_1_5"/>
    <property type="match status" value="2"/>
</dbReference>
<organism evidence="2">
    <name type="scientific">Klebsiella pneumoniae</name>
    <dbReference type="NCBI Taxonomy" id="573"/>
    <lineage>
        <taxon>Bacteria</taxon>
        <taxon>Pseudomonadati</taxon>
        <taxon>Pseudomonadota</taxon>
        <taxon>Gammaproteobacteria</taxon>
        <taxon>Enterobacterales</taxon>
        <taxon>Enterobacteriaceae</taxon>
        <taxon>Klebsiella/Raoultella group</taxon>
        <taxon>Klebsiella</taxon>
        <taxon>Klebsiella pneumoniae complex</taxon>
    </lineage>
</organism>
<dbReference type="NCBIfam" id="NF033579">
    <property type="entry name" value="transpos_IS5_2"/>
    <property type="match status" value="2"/>
</dbReference>
<feature type="domain" description="Transposase DDE" evidence="1">
    <location>
        <begin position="34"/>
        <end position="145"/>
    </location>
</feature>
<reference evidence="2" key="1">
    <citation type="submission" date="2020-05" db="EMBL/GenBank/DDBJ databases">
        <title>Complete plasmid sequence of Klebsiella pneumoniae VNCKp115.</title>
        <authorList>
            <person name="Tada T."/>
            <person name="Toya M."/>
            <person name="Kirikae T."/>
        </authorList>
    </citation>
    <scope>NUCLEOTIDE SEQUENCE</scope>
    <source>
        <strain evidence="2">VNCKp115</strain>
        <plasmid evidence="2">pVNCKp115</plasmid>
    </source>
</reference>
<dbReference type="PANTHER" id="PTHR34631">
    <property type="match status" value="1"/>
</dbReference>
<sequence>MKDQITHLPDNADRSVAKQKFKITNWPTYNKALINRGSITFWLDDEAIQAWYESATPSSRGRPQRYSDLAITTVLVIKRVFRLTLRAAQGFIDSIFSLMNVPLRCPDYSCVSRRAKSVNVSFKTPTRGEIAHLVIDSTGLKVFGEGEWKVKKHGQERRRIWRKLHLAVDSKTHEIICADLSLNNVTDSEAFPGLIRQPHRKIRSAAADGAYDTRLFAELKDQITHLPDNADRSVAKQKFKITNWPTYNKALINRGSITFWLDDEAIQAWYESATPSSRGRPQRYSDLAITTVLVIKRVFRLTLRAAQGFIDSIFSLMNVPLRCPDYSCVSRRAKSVNVSFKTPTRGEIAHLVIDSTGLKVFGEGEWKVKKHGQERRRIWRKLHLAVDSKTHEIICADLSLNNVTDSEAFPGLIRQPHRKIRSAAADGAYDTRLCHDELRRKKISALIPPRKGAGYWPGEYADRNRAVANQRMTGSNARWKWTTDYNRRSIAETAMYRVKQLFGGSLTLRDYDGQVAEAMALVRALNKMTKAGMPESVRIA</sequence>
<proteinExistence type="predicted"/>
<dbReference type="InterPro" id="IPR025668">
    <property type="entry name" value="Tnp_DDE_dom"/>
</dbReference>
<dbReference type="InterPro" id="IPR053520">
    <property type="entry name" value="Transposase_Tn903"/>
</dbReference>
<geneLocation type="plasmid" evidence="2">
    <name>pVNCKp115</name>
</geneLocation>
<evidence type="ECO:0000313" key="2">
    <source>
        <dbReference type="EMBL" id="BCG06634.1"/>
    </source>
</evidence>
<accession>A0A6J4DJC0</accession>
<dbReference type="EMBL" id="LC549807">
    <property type="protein sequence ID" value="BCG06634.1"/>
    <property type="molecule type" value="Genomic_DNA"/>
</dbReference>